<evidence type="ECO:0000313" key="1">
    <source>
        <dbReference type="EMBL" id="ONI46006.1"/>
    </source>
</evidence>
<comment type="caution">
    <text evidence="1">The sequence shown here is derived from an EMBL/GenBank/DDBJ whole genome shotgun (WGS) entry which is preliminary data.</text>
</comment>
<organism evidence="1 2">
    <name type="scientific">Candidatus Epulonipiscium fishelsonii</name>
    <dbReference type="NCBI Taxonomy" id="77094"/>
    <lineage>
        <taxon>Bacteria</taxon>
        <taxon>Bacillati</taxon>
        <taxon>Bacillota</taxon>
        <taxon>Clostridia</taxon>
        <taxon>Lachnospirales</taxon>
        <taxon>Lachnospiraceae</taxon>
        <taxon>Candidatus Epulonipiscium</taxon>
    </lineage>
</organism>
<evidence type="ECO:0000313" key="2">
    <source>
        <dbReference type="Proteomes" id="UP000188637"/>
    </source>
</evidence>
<feature type="non-terminal residue" evidence="1">
    <location>
        <position position="1"/>
    </location>
</feature>
<keyword evidence="1" id="KW-0413">Isomerase</keyword>
<gene>
    <name evidence="1" type="ORF">AN640_03810</name>
</gene>
<name>A0ACC8XJ16_9FIRM</name>
<dbReference type="EMBL" id="LJHD01000038">
    <property type="protein sequence ID" value="ONI46006.1"/>
    <property type="molecule type" value="Genomic_DNA"/>
</dbReference>
<protein>
    <submittedName>
        <fullName evidence="1">Triose-phosphate isomerase</fullName>
    </submittedName>
</protein>
<reference evidence="1" key="1">
    <citation type="submission" date="2016-08" db="EMBL/GenBank/DDBJ databases">
        <authorList>
            <person name="Ngugi D.K."/>
            <person name="Miyake S."/>
            <person name="Stingl U."/>
        </authorList>
    </citation>
    <scope>NUCLEOTIDE SEQUENCE</scope>
    <source>
        <strain evidence="1">SCG-D08WGA-EpuloA1</strain>
    </source>
</reference>
<accession>A0ACC8XJ16</accession>
<sequence length="233" mass="25071">CEFVTFMPEAHLIEAVNTLAEGTTLEIGCQGVYRADTSVGGNFGAFTTNRTANVAKEIGCQGVIIGHCEERNDKMGLLAEAGVVGKEATKVVNRILNQEIKVAQKAGLKVLYCIGEKSEELETWDSVLGEQLEIGLDGVDKNTIVIAYEPIWSIGPGKTPAGKDYITKVAKFVKEKTGGIDVVYGGGLKSDNAKMLASIDEIDGGLIALTRFSGEIGFYPEEYLEIIDLYLNV</sequence>
<proteinExistence type="predicted"/>
<keyword evidence="2" id="KW-1185">Reference proteome</keyword>
<dbReference type="Proteomes" id="UP000188637">
    <property type="component" value="Unassembled WGS sequence"/>
</dbReference>